<evidence type="ECO:0000256" key="1">
    <source>
        <dbReference type="SAM" id="MobiDB-lite"/>
    </source>
</evidence>
<organism evidence="2 3">
    <name type="scientific">Gluconacetobacter diazotrophicus</name>
    <name type="common">Acetobacter diazotrophicus</name>
    <dbReference type="NCBI Taxonomy" id="33996"/>
    <lineage>
        <taxon>Bacteria</taxon>
        <taxon>Pseudomonadati</taxon>
        <taxon>Pseudomonadota</taxon>
        <taxon>Alphaproteobacteria</taxon>
        <taxon>Acetobacterales</taxon>
        <taxon>Acetobacteraceae</taxon>
        <taxon>Gluconacetobacter</taxon>
    </lineage>
</organism>
<dbReference type="AlphaFoldDB" id="A0A7W4I536"/>
<feature type="region of interest" description="Disordered" evidence="1">
    <location>
        <begin position="38"/>
        <end position="61"/>
    </location>
</feature>
<evidence type="ECO:0000313" key="2">
    <source>
        <dbReference type="EMBL" id="MBB2156632.1"/>
    </source>
</evidence>
<evidence type="ECO:0000313" key="3">
    <source>
        <dbReference type="Proteomes" id="UP000550787"/>
    </source>
</evidence>
<reference evidence="2 3" key="1">
    <citation type="submission" date="2020-04" db="EMBL/GenBank/DDBJ databases">
        <title>Description of novel Gluconacetobacter.</title>
        <authorList>
            <person name="Sombolestani A."/>
        </authorList>
    </citation>
    <scope>NUCLEOTIDE SEQUENCE [LARGE SCALE GENOMIC DNA]</scope>
    <source>
        <strain evidence="2 3">LMG 7603</strain>
    </source>
</reference>
<feature type="compositionally biased region" description="Low complexity" evidence="1">
    <location>
        <begin position="81"/>
        <end position="102"/>
    </location>
</feature>
<feature type="compositionally biased region" description="Basic and acidic residues" evidence="1">
    <location>
        <begin position="43"/>
        <end position="52"/>
    </location>
</feature>
<accession>A0A7W4I536</accession>
<name>A0A7W4I536_GLUDI</name>
<feature type="region of interest" description="Disordered" evidence="1">
    <location>
        <begin position="79"/>
        <end position="120"/>
    </location>
</feature>
<gene>
    <name evidence="2" type="ORF">HLH33_09975</name>
</gene>
<sequence length="185" mass="19463">MTAAGSPPAPDESNREIGIELQLTQKLQGLTDRLASMEQRVTQAEKETDERLSSGLGRIEGHLDALEHRQDQTEIALQKTGPAVGAPGAGASAPARATAKPAPVNPPAENTSAPTPQKPPHPAVVVHLRHYTVQAGAPDLAYLTDDQGNALRVEPGDELDGWGKVSSVSQSGASWVVHTEHGTIR</sequence>
<proteinExistence type="predicted"/>
<dbReference type="EMBL" id="JABEQG010000016">
    <property type="protein sequence ID" value="MBB2156632.1"/>
    <property type="molecule type" value="Genomic_DNA"/>
</dbReference>
<protein>
    <submittedName>
        <fullName evidence="2">Uncharacterized protein</fullName>
    </submittedName>
</protein>
<dbReference type="Proteomes" id="UP000550787">
    <property type="component" value="Unassembled WGS sequence"/>
</dbReference>
<comment type="caution">
    <text evidence="2">The sequence shown here is derived from an EMBL/GenBank/DDBJ whole genome shotgun (WGS) entry which is preliminary data.</text>
</comment>